<comment type="function">
    <text evidence="4">Formation of pseudouridine at positions 38, 39 and 40 in the anticodon stem and loop of transfer RNAs.</text>
</comment>
<evidence type="ECO:0000256" key="2">
    <source>
        <dbReference type="ARBA" id="ARBA00022694"/>
    </source>
</evidence>
<dbReference type="InterPro" id="IPR001406">
    <property type="entry name" value="PsdUridine_synth_TruA"/>
</dbReference>
<dbReference type="HAMAP" id="MF_00171">
    <property type="entry name" value="TruA"/>
    <property type="match status" value="1"/>
</dbReference>
<dbReference type="Gene3D" id="3.30.70.580">
    <property type="entry name" value="Pseudouridine synthase I, catalytic domain, N-terminal subdomain"/>
    <property type="match status" value="1"/>
</dbReference>
<evidence type="ECO:0000256" key="7">
    <source>
        <dbReference type="RuleBase" id="RU003792"/>
    </source>
</evidence>
<evidence type="ECO:0000313" key="9">
    <source>
        <dbReference type="EMBL" id="RIA64994.1"/>
    </source>
</evidence>
<dbReference type="InterPro" id="IPR020097">
    <property type="entry name" value="PsdUridine_synth_TruA_a/b_dom"/>
</dbReference>
<proteinExistence type="inferred from homology"/>
<dbReference type="InterPro" id="IPR020095">
    <property type="entry name" value="PsdUridine_synth_TruA_C"/>
</dbReference>
<comment type="caution">
    <text evidence="4">Lacks conserved residue(s) required for the propagation of feature annotation.</text>
</comment>
<dbReference type="Pfam" id="PF01416">
    <property type="entry name" value="PseudoU_synth_1"/>
    <property type="match status" value="2"/>
</dbReference>
<sequence>MRYKCIVSYDGKAYFGFQIQEELPTIELEIQKALKKAFNQDIKIYGSGRTDKGVHAIGQVFHFDMEQEIPIEGVKRGLNSFLPKDIYIKSVSLVNDDFHARFSAKEKEYRYYINTKEYNPLTIDYMPFYDYLDISLMEEAIHLFEGTHDFKGFASASIDERKDTVKTIFETKVNILEDKVEFIFRGTAFLKYQVRRMMGLLIDIGRGYYKKEKILEVLDKKDPSISHRVAEPSGLYLYKVTY</sequence>
<keyword evidence="10" id="KW-1185">Reference proteome</keyword>
<dbReference type="SUPFAM" id="SSF55120">
    <property type="entry name" value="Pseudouridine synthase"/>
    <property type="match status" value="1"/>
</dbReference>
<gene>
    <name evidence="4" type="primary">truA</name>
    <name evidence="9" type="ORF">EI71_01693</name>
</gene>
<evidence type="ECO:0000313" key="10">
    <source>
        <dbReference type="Proteomes" id="UP000266506"/>
    </source>
</evidence>
<reference evidence="9 10" key="1">
    <citation type="submission" date="2018-08" db="EMBL/GenBank/DDBJ databases">
        <title>Genomic Encyclopedia of Archaeal and Bacterial Type Strains, Phase II (KMG-II): from individual species to whole genera.</title>
        <authorList>
            <person name="Goeker M."/>
        </authorList>
    </citation>
    <scope>NUCLEOTIDE SEQUENCE [LARGE SCALE GENOMIC DNA]</scope>
    <source>
        <strain evidence="9 10">ATCC 27112</strain>
    </source>
</reference>
<protein>
    <recommendedName>
        <fullName evidence="4">tRNA pseudouridine synthase A</fullName>
        <ecNumber evidence="4">5.4.99.12</ecNumber>
    </recommendedName>
    <alternativeName>
        <fullName evidence="4">tRNA pseudouridine(38-40) synthase</fullName>
    </alternativeName>
    <alternativeName>
        <fullName evidence="4">tRNA pseudouridylate synthase I</fullName>
    </alternativeName>
    <alternativeName>
        <fullName evidence="4">tRNA-uridine isomerase I</fullName>
    </alternativeName>
</protein>
<evidence type="ECO:0000256" key="3">
    <source>
        <dbReference type="ARBA" id="ARBA00023235"/>
    </source>
</evidence>
<dbReference type="NCBIfam" id="TIGR00071">
    <property type="entry name" value="hisT_truA"/>
    <property type="match status" value="1"/>
</dbReference>
<evidence type="ECO:0000256" key="1">
    <source>
        <dbReference type="ARBA" id="ARBA00009375"/>
    </source>
</evidence>
<dbReference type="Proteomes" id="UP000266506">
    <property type="component" value="Unassembled WGS sequence"/>
</dbReference>
<evidence type="ECO:0000256" key="6">
    <source>
        <dbReference type="PIRSR" id="PIRSR001430-2"/>
    </source>
</evidence>
<keyword evidence="2 4" id="KW-0819">tRNA processing</keyword>
<dbReference type="GO" id="GO:0003723">
    <property type="term" value="F:RNA binding"/>
    <property type="evidence" value="ECO:0007669"/>
    <property type="project" value="InterPro"/>
</dbReference>
<dbReference type="PANTHER" id="PTHR11142:SF0">
    <property type="entry name" value="TRNA PSEUDOURIDINE SYNTHASE-LIKE 1"/>
    <property type="match status" value="1"/>
</dbReference>
<comment type="caution">
    <text evidence="9">The sequence shown here is derived from an EMBL/GenBank/DDBJ whole genome shotgun (WGS) entry which is preliminary data.</text>
</comment>
<dbReference type="EMBL" id="QXEV01000026">
    <property type="protein sequence ID" value="RIA64994.1"/>
    <property type="molecule type" value="Genomic_DNA"/>
</dbReference>
<dbReference type="CDD" id="cd02570">
    <property type="entry name" value="PseudoU_synth_EcTruA"/>
    <property type="match status" value="1"/>
</dbReference>
<organism evidence="9 10">
    <name type="scientific">Anaeroplasma bactoclasticum</name>
    <dbReference type="NCBI Taxonomy" id="2088"/>
    <lineage>
        <taxon>Bacteria</taxon>
        <taxon>Bacillati</taxon>
        <taxon>Mycoplasmatota</taxon>
        <taxon>Mollicutes</taxon>
        <taxon>Anaeroplasmatales</taxon>
        <taxon>Anaeroplasmataceae</taxon>
        <taxon>Anaeroplasma</taxon>
    </lineage>
</organism>
<name>A0A397R495_9MOLU</name>
<dbReference type="InterPro" id="IPR020103">
    <property type="entry name" value="PsdUridine_synth_cat_dom_sf"/>
</dbReference>
<accession>A0A397R495</accession>
<evidence type="ECO:0000256" key="4">
    <source>
        <dbReference type="HAMAP-Rule" id="MF_00171"/>
    </source>
</evidence>
<evidence type="ECO:0000256" key="5">
    <source>
        <dbReference type="PIRSR" id="PIRSR001430-1"/>
    </source>
</evidence>
<dbReference type="InParanoid" id="A0A397R495"/>
<dbReference type="PIRSF" id="PIRSF001430">
    <property type="entry name" value="tRNA_psdUrid_synth"/>
    <property type="match status" value="1"/>
</dbReference>
<comment type="subunit">
    <text evidence="4">Homodimer.</text>
</comment>
<dbReference type="GO" id="GO:0031119">
    <property type="term" value="P:tRNA pseudouridine synthesis"/>
    <property type="evidence" value="ECO:0007669"/>
    <property type="project" value="UniProtKB-UniRule"/>
</dbReference>
<feature type="active site" description="Nucleophile" evidence="4 5">
    <location>
        <position position="51"/>
    </location>
</feature>
<dbReference type="GO" id="GO:0160147">
    <property type="term" value="F:tRNA pseudouridine(38-40) synthase activity"/>
    <property type="evidence" value="ECO:0007669"/>
    <property type="project" value="UniProtKB-EC"/>
</dbReference>
<dbReference type="Gene3D" id="3.30.70.660">
    <property type="entry name" value="Pseudouridine synthase I, catalytic domain, C-terminal subdomain"/>
    <property type="match status" value="1"/>
</dbReference>
<feature type="domain" description="Pseudouridine synthase I TruA alpha/beta" evidence="8">
    <location>
        <begin position="6"/>
        <end position="102"/>
    </location>
</feature>
<dbReference type="PANTHER" id="PTHR11142">
    <property type="entry name" value="PSEUDOURIDYLATE SYNTHASE"/>
    <property type="match status" value="1"/>
</dbReference>
<dbReference type="RefSeq" id="WP_162849896.1">
    <property type="nucleotide sequence ID" value="NZ_QXEV01000026.1"/>
</dbReference>
<dbReference type="FunFam" id="3.30.70.580:FF:000001">
    <property type="entry name" value="tRNA pseudouridine synthase A"/>
    <property type="match status" value="1"/>
</dbReference>
<feature type="domain" description="Pseudouridine synthase I TruA alpha/beta" evidence="8">
    <location>
        <begin position="140"/>
        <end position="242"/>
    </location>
</feature>
<keyword evidence="3 4" id="KW-0413">Isomerase</keyword>
<dbReference type="FunCoup" id="A0A397R495">
    <property type="interactions" value="378"/>
</dbReference>
<feature type="binding site" evidence="4 6">
    <location>
        <position position="109"/>
    </location>
    <ligand>
        <name>substrate</name>
    </ligand>
</feature>
<dbReference type="AlphaFoldDB" id="A0A397R495"/>
<dbReference type="EC" id="5.4.99.12" evidence="4"/>
<dbReference type="InterPro" id="IPR020094">
    <property type="entry name" value="TruA/RsuA/RluB/E/F_N"/>
</dbReference>
<comment type="catalytic activity">
    <reaction evidence="4 7">
        <text>uridine(38/39/40) in tRNA = pseudouridine(38/39/40) in tRNA</text>
        <dbReference type="Rhea" id="RHEA:22376"/>
        <dbReference type="Rhea" id="RHEA-COMP:10085"/>
        <dbReference type="Rhea" id="RHEA-COMP:10087"/>
        <dbReference type="ChEBI" id="CHEBI:65314"/>
        <dbReference type="ChEBI" id="CHEBI:65315"/>
        <dbReference type="EC" id="5.4.99.12"/>
    </reaction>
</comment>
<comment type="similarity">
    <text evidence="1 4 7">Belongs to the tRNA pseudouridine synthase TruA family.</text>
</comment>
<evidence type="ECO:0000259" key="8">
    <source>
        <dbReference type="Pfam" id="PF01416"/>
    </source>
</evidence>